<reference evidence="2" key="1">
    <citation type="journal article" date="2019" name="Int. J. Syst. Evol. Microbiol.">
        <title>The Global Catalogue of Microorganisms (GCM) 10K type strain sequencing project: providing services to taxonomists for standard genome sequencing and annotation.</title>
        <authorList>
            <consortium name="The Broad Institute Genomics Platform"/>
            <consortium name="The Broad Institute Genome Sequencing Center for Infectious Disease"/>
            <person name="Wu L."/>
            <person name="Ma J."/>
        </authorList>
    </citation>
    <scope>NUCLEOTIDE SEQUENCE [LARGE SCALE GENOMIC DNA]</scope>
    <source>
        <strain evidence="2">JCM 18200</strain>
    </source>
</reference>
<dbReference type="Pfam" id="PF19781">
    <property type="entry name" value="DUF6266"/>
    <property type="match status" value="1"/>
</dbReference>
<evidence type="ECO:0000313" key="2">
    <source>
        <dbReference type="Proteomes" id="UP001501411"/>
    </source>
</evidence>
<dbReference type="InterPro" id="IPR046233">
    <property type="entry name" value="DUF6266"/>
</dbReference>
<evidence type="ECO:0008006" key="3">
    <source>
        <dbReference type="Google" id="ProtNLM"/>
    </source>
</evidence>
<accession>A0ABP9B1J5</accession>
<proteinExistence type="predicted"/>
<gene>
    <name evidence="1" type="ORF">GCM10023231_16470</name>
</gene>
<organism evidence="1 2">
    <name type="scientific">Olivibacter ginsenosidimutans</name>
    <dbReference type="NCBI Taxonomy" id="1176537"/>
    <lineage>
        <taxon>Bacteria</taxon>
        <taxon>Pseudomonadati</taxon>
        <taxon>Bacteroidota</taxon>
        <taxon>Sphingobacteriia</taxon>
        <taxon>Sphingobacteriales</taxon>
        <taxon>Sphingobacteriaceae</taxon>
        <taxon>Olivibacter</taxon>
    </lineage>
</organism>
<name>A0ABP9B1J5_9SPHI</name>
<dbReference type="RefSeq" id="WP_345231276.1">
    <property type="nucleotide sequence ID" value="NZ_BAABIQ010000008.1"/>
</dbReference>
<keyword evidence="2" id="KW-1185">Reference proteome</keyword>
<sequence length="193" mass="22141">MEYFYDGTKPKKKEKSHGKLVVQQRMRLAMGFLHPLRPIIAETWLLQGDGNKSKAFGRALKKLMQDGIEGQYPEQYILPDRVAISLGLLPGVTIEEVAISEQLVEVYFSSNENPLSRNTDEVVLIAYSPELQMAGKNERTYYRKEEYLAMELPVHFADGFFHLYLYVRSAKGNQYSKSIYLGGFEGYRGSNRQ</sequence>
<comment type="caution">
    <text evidence="1">The sequence shown here is derived from an EMBL/GenBank/DDBJ whole genome shotgun (WGS) entry which is preliminary data.</text>
</comment>
<dbReference type="EMBL" id="BAABIQ010000008">
    <property type="protein sequence ID" value="GAA4788900.1"/>
    <property type="molecule type" value="Genomic_DNA"/>
</dbReference>
<dbReference type="Proteomes" id="UP001501411">
    <property type="component" value="Unassembled WGS sequence"/>
</dbReference>
<protein>
    <recommendedName>
        <fullName evidence="3">DUF4469 domain-containing protein</fullName>
    </recommendedName>
</protein>
<evidence type="ECO:0000313" key="1">
    <source>
        <dbReference type="EMBL" id="GAA4788900.1"/>
    </source>
</evidence>